<dbReference type="EMBL" id="JARKNE010000005">
    <property type="protein sequence ID" value="KAK5833918.1"/>
    <property type="molecule type" value="Genomic_DNA"/>
</dbReference>
<sequence length="49" mass="5646">MLDSILIMDQVKSLIFTSRRYYFKVGLVLEELSEETSAYGKGLHYGENT</sequence>
<protein>
    <submittedName>
        <fullName evidence="1">Uncharacterized protein</fullName>
    </submittedName>
</protein>
<evidence type="ECO:0000313" key="1">
    <source>
        <dbReference type="EMBL" id="KAK5833918.1"/>
    </source>
</evidence>
<reference evidence="1 2" key="1">
    <citation type="submission" date="2023-03" db="EMBL/GenBank/DDBJ databases">
        <title>WGS of Gossypium arboreum.</title>
        <authorList>
            <person name="Yu D."/>
        </authorList>
    </citation>
    <scope>NUCLEOTIDE SEQUENCE [LARGE SCALE GENOMIC DNA]</scope>
    <source>
        <tissue evidence="1">Leaf</tissue>
    </source>
</reference>
<comment type="caution">
    <text evidence="1">The sequence shown here is derived from an EMBL/GenBank/DDBJ whole genome shotgun (WGS) entry which is preliminary data.</text>
</comment>
<evidence type="ECO:0000313" key="2">
    <source>
        <dbReference type="Proteomes" id="UP001358586"/>
    </source>
</evidence>
<proteinExistence type="predicted"/>
<organism evidence="1 2">
    <name type="scientific">Gossypium arboreum</name>
    <name type="common">Tree cotton</name>
    <name type="synonym">Gossypium nanking</name>
    <dbReference type="NCBI Taxonomy" id="29729"/>
    <lineage>
        <taxon>Eukaryota</taxon>
        <taxon>Viridiplantae</taxon>
        <taxon>Streptophyta</taxon>
        <taxon>Embryophyta</taxon>
        <taxon>Tracheophyta</taxon>
        <taxon>Spermatophyta</taxon>
        <taxon>Magnoliopsida</taxon>
        <taxon>eudicotyledons</taxon>
        <taxon>Gunneridae</taxon>
        <taxon>Pentapetalae</taxon>
        <taxon>rosids</taxon>
        <taxon>malvids</taxon>
        <taxon>Malvales</taxon>
        <taxon>Malvaceae</taxon>
        <taxon>Malvoideae</taxon>
        <taxon>Gossypium</taxon>
    </lineage>
</organism>
<keyword evidence="2" id="KW-1185">Reference proteome</keyword>
<dbReference type="Proteomes" id="UP001358586">
    <property type="component" value="Chromosome 5"/>
</dbReference>
<accession>A0ABR0Q4U7</accession>
<gene>
    <name evidence="1" type="ORF">PVK06_017784</name>
</gene>
<name>A0ABR0Q4U7_GOSAR</name>